<feature type="domain" description="MrpA C-terminal/MbhE" evidence="16">
    <location>
        <begin position="691"/>
        <end position="764"/>
    </location>
</feature>
<keyword evidence="5 9" id="KW-0812">Transmembrane</keyword>
<feature type="transmembrane region" description="Helical" evidence="11">
    <location>
        <begin position="904"/>
        <end position="928"/>
    </location>
</feature>
<dbReference type="PATRIC" id="fig|156976.3.peg.2338"/>
<feature type="compositionally biased region" description="Basic and acidic residues" evidence="10">
    <location>
        <begin position="939"/>
        <end position="955"/>
    </location>
</feature>
<feature type="transmembrane region" description="Helical" evidence="11">
    <location>
        <begin position="160"/>
        <end position="182"/>
    </location>
</feature>
<reference evidence="17 18" key="1">
    <citation type="submission" date="2015-08" db="EMBL/GenBank/DDBJ databases">
        <authorList>
            <person name="Babu N.S."/>
            <person name="Beckwith C.J."/>
            <person name="Beseler K.G."/>
            <person name="Brison A."/>
            <person name="Carone J.V."/>
            <person name="Caskin T.P."/>
            <person name="Diamond M."/>
            <person name="Durham M.E."/>
            <person name="Foxe J.M."/>
            <person name="Go M."/>
            <person name="Henderson B.A."/>
            <person name="Jones I.B."/>
            <person name="McGettigan J.A."/>
            <person name="Micheletti S.J."/>
            <person name="Nasrallah M.E."/>
            <person name="Ortiz D."/>
            <person name="Piller C.R."/>
            <person name="Privatt S.R."/>
            <person name="Schneider S.L."/>
            <person name="Sharp S."/>
            <person name="Smith T.C."/>
            <person name="Stanton J.D."/>
            <person name="Ullery H.E."/>
            <person name="Wilson R.J."/>
            <person name="Serrano M.G."/>
            <person name="Buck G."/>
            <person name="Lee V."/>
            <person name="Wang Y."/>
            <person name="Carvalho R."/>
            <person name="Voegtly L."/>
            <person name="Shi R."/>
            <person name="Duckworth R."/>
            <person name="Johnson A."/>
            <person name="Loviza R."/>
            <person name="Walstead R."/>
            <person name="Shah Z."/>
            <person name="Kiflezghi M."/>
            <person name="Wade K."/>
            <person name="Ball S.L."/>
            <person name="Bradley K.W."/>
            <person name="Asai D.J."/>
            <person name="Bowman C.A."/>
            <person name="Russell D.A."/>
            <person name="Pope W.H."/>
            <person name="Jacobs-Sera D."/>
            <person name="Hendrix R.W."/>
            <person name="Hatfull G.F."/>
        </authorList>
    </citation>
    <scope>NUCLEOTIDE SEQUENCE [LARGE SCALE GENOMIC DNA]</scope>
    <source>
        <strain evidence="17 18">PUDD_83A45</strain>
    </source>
</reference>
<dbReference type="AlphaFoldDB" id="A0A0K1REQ9"/>
<evidence type="ECO:0000256" key="6">
    <source>
        <dbReference type="ARBA" id="ARBA00022989"/>
    </source>
</evidence>
<keyword evidence="6 11" id="KW-1133">Transmembrane helix</keyword>
<dbReference type="GO" id="GO:0015297">
    <property type="term" value="F:antiporter activity"/>
    <property type="evidence" value="ECO:0007669"/>
    <property type="project" value="UniProtKB-KW"/>
</dbReference>
<feature type="transmembrane region" description="Helical" evidence="11">
    <location>
        <begin position="367"/>
        <end position="390"/>
    </location>
</feature>
<comment type="subcellular location">
    <subcellularLocation>
        <location evidence="1">Cell membrane</location>
        <topology evidence="1">Multi-pass membrane protein</topology>
    </subcellularLocation>
    <subcellularLocation>
        <location evidence="9">Membrane</location>
        <topology evidence="9">Multi-pass membrane protein</topology>
    </subcellularLocation>
</comment>
<name>A0A0K1REQ9_9CORY</name>
<evidence type="ECO:0000259" key="13">
    <source>
        <dbReference type="Pfam" id="PF00662"/>
    </source>
</evidence>
<protein>
    <submittedName>
        <fullName evidence="17">Cation:proton antiporter</fullName>
    </submittedName>
</protein>
<sequence>MLILLIALFAATAAAPLLLRALGRWAFALIALVPAAGFVWIVSLFHGGVFASGGELVASYAWMPSVHMNLEFRLDALAGLFSLIILGVGALVLFYCWGYFDSNPIRLAAFASQLTMFATVMYGLVIADNFLLMYVFWELTSILSYLLVSYYGEKASSRRAALQALMVTTFGGLAMLVGINLLGHQTGIWQLSGISQIADIENTTGISAAIVLIMLGALTKSAQAPWHFWLPGAMAAPTPVSAYLHSAAMVKAGIYLVARLAPDMSAVTTWHLVVITTGCFTMLLGGWMALKQRDLKLVLAYGTVSQLGFITAVIGIGSREATMAGLALTFAHSLFKAALFMVVGAIDHATGTRDLNKLSGLGRSHPLLAAIAIVSGASMAGIPPLFGFVAKEAALETVLHEQLLVGMPGRIMLVVLVVGSVLTMAYTLYFLWGAFATKREHDRTPSEAVLQMHAIGPTMWLSPLVLTMFTIFFGMVPRRLSRLINEYLDVRFPDVDSEQLALWHGINVPLILTAVIIAAGSVLFWQRDLLKKAQSERPALGNADALWDNILATLRRWSLRLTASTQRGSLTINLAVIFAVVMAVPLAALILGASNSIQMIVWDNVWQAIVVVLMVGAAVFATVQRNRLSAVIMVSLTGYCLALIFALHGAPDLALTQTLVETIVMVLFMLVLRKMPTDVEQRHDDNRLRAWLSIGTGVSVVVVAMTAISARVAEPISVHMPDLAYEIGHGRNVVNVLLVDLRAADTFGEIIVLVIAATGIASLIFGTGKFGRPSHRPTLSTTHPRWLSSGVPSETELNRQIMVDVVTRLLFPSMMLLSLYFFFSGHNAPGGGFAGGLVAALAFTLRYLAGGYKEIEDALPIDAARILGTGILVSAIAFAVPMFFGYPPLMSSFAEIELPLIGLVAVPSALVFDAGVYLIVIGLIMHVLPSMGAHLDREDEARKDRARDRARELQQKNKRRRRRLSRLTSTGKESK</sequence>
<dbReference type="EMBL" id="CP012342">
    <property type="protein sequence ID" value="AKV59656.1"/>
    <property type="molecule type" value="Genomic_DNA"/>
</dbReference>
<evidence type="ECO:0000259" key="12">
    <source>
        <dbReference type="Pfam" id="PF00361"/>
    </source>
</evidence>
<evidence type="ECO:0000259" key="16">
    <source>
        <dbReference type="Pfam" id="PF20501"/>
    </source>
</evidence>
<feature type="transmembrane region" description="Helical" evidence="11">
    <location>
        <begin position="861"/>
        <end position="884"/>
    </location>
</feature>
<feature type="transmembrane region" description="Helical" evidence="11">
    <location>
        <begin position="76"/>
        <end position="100"/>
    </location>
</feature>
<keyword evidence="2" id="KW-0813">Transport</keyword>
<feature type="compositionally biased region" description="Basic residues" evidence="10">
    <location>
        <begin position="956"/>
        <end position="965"/>
    </location>
</feature>
<evidence type="ECO:0000256" key="9">
    <source>
        <dbReference type="RuleBase" id="RU000320"/>
    </source>
</evidence>
<evidence type="ECO:0000313" key="18">
    <source>
        <dbReference type="Proteomes" id="UP000060016"/>
    </source>
</evidence>
<dbReference type="InterPro" id="IPR007182">
    <property type="entry name" value="MnhB"/>
</dbReference>
<dbReference type="Gene3D" id="1.20.120.1200">
    <property type="entry name" value="NADH-ubiquinone/plastoquinone oxidoreductase chain 6, subunit NuoJ"/>
    <property type="match status" value="1"/>
</dbReference>
<evidence type="ECO:0000256" key="5">
    <source>
        <dbReference type="ARBA" id="ARBA00022692"/>
    </source>
</evidence>
<dbReference type="InterPro" id="IPR001516">
    <property type="entry name" value="Proton_antipo_N"/>
</dbReference>
<evidence type="ECO:0000259" key="14">
    <source>
        <dbReference type="Pfam" id="PF04039"/>
    </source>
</evidence>
<feature type="transmembrane region" description="Helical" evidence="11">
    <location>
        <begin position="692"/>
        <end position="713"/>
    </location>
</feature>
<feature type="transmembrane region" description="Helical" evidence="11">
    <location>
        <begin position="323"/>
        <end position="346"/>
    </location>
</feature>
<proteinExistence type="predicted"/>
<dbReference type="PANTHER" id="PTHR43373">
    <property type="entry name" value="NA(+)/H(+) ANTIPORTER SUBUNIT"/>
    <property type="match status" value="1"/>
</dbReference>
<feature type="transmembrane region" description="Helical" evidence="11">
    <location>
        <begin position="654"/>
        <end position="672"/>
    </location>
</feature>
<dbReference type="PANTHER" id="PTHR43373:SF1">
    <property type="entry name" value="NA(+)_H(+) ANTIPORTER SUBUNIT A"/>
    <property type="match status" value="1"/>
</dbReference>
<feature type="domain" description="Na+/H+ antiporter MnhB subunit-related protein" evidence="14">
    <location>
        <begin position="803"/>
        <end position="925"/>
    </location>
</feature>
<dbReference type="GO" id="GO:0005886">
    <property type="term" value="C:plasma membrane"/>
    <property type="evidence" value="ECO:0007669"/>
    <property type="project" value="UniProtKB-SubCell"/>
</dbReference>
<dbReference type="InterPro" id="IPR025383">
    <property type="entry name" value="MrpA_C/MbhD"/>
</dbReference>
<evidence type="ECO:0000256" key="4">
    <source>
        <dbReference type="ARBA" id="ARBA00022475"/>
    </source>
</evidence>
<feature type="transmembrane region" description="Helical" evidence="11">
    <location>
        <begin position="297"/>
        <end position="317"/>
    </location>
</feature>
<evidence type="ECO:0000256" key="11">
    <source>
        <dbReference type="SAM" id="Phobius"/>
    </source>
</evidence>
<organism evidence="17 18">
    <name type="scientific">Corynebacterium riegelii</name>
    <dbReference type="NCBI Taxonomy" id="156976"/>
    <lineage>
        <taxon>Bacteria</taxon>
        <taxon>Bacillati</taxon>
        <taxon>Actinomycetota</taxon>
        <taxon>Actinomycetes</taxon>
        <taxon>Mycobacteriales</taxon>
        <taxon>Corynebacteriaceae</taxon>
        <taxon>Corynebacterium</taxon>
    </lineage>
</organism>
<feature type="domain" description="NADH-Ubiquinone oxidoreductase (complex I) chain 5 N-terminal" evidence="13">
    <location>
        <begin position="63"/>
        <end position="102"/>
    </location>
</feature>
<dbReference type="Pfam" id="PF00662">
    <property type="entry name" value="Proton_antipo_N"/>
    <property type="match status" value="1"/>
</dbReference>
<dbReference type="STRING" id="156976.AK829_11580"/>
<dbReference type="KEGG" id="crie:AK829_11580"/>
<evidence type="ECO:0000259" key="15">
    <source>
        <dbReference type="Pfam" id="PF13244"/>
    </source>
</evidence>
<feature type="transmembrane region" description="Helical" evidence="11">
    <location>
        <begin position="107"/>
        <end position="125"/>
    </location>
</feature>
<dbReference type="NCBIfam" id="NF009284">
    <property type="entry name" value="PRK12644.1"/>
    <property type="match status" value="1"/>
</dbReference>
<feature type="transmembrane region" description="Helical" evidence="11">
    <location>
        <begin position="747"/>
        <end position="766"/>
    </location>
</feature>
<dbReference type="Pfam" id="PF20501">
    <property type="entry name" value="MbhE"/>
    <property type="match status" value="1"/>
</dbReference>
<dbReference type="Pfam" id="PF00361">
    <property type="entry name" value="Proton_antipo_M"/>
    <property type="match status" value="1"/>
</dbReference>
<evidence type="ECO:0000256" key="3">
    <source>
        <dbReference type="ARBA" id="ARBA00022449"/>
    </source>
</evidence>
<dbReference type="InterPro" id="IPR001750">
    <property type="entry name" value="ND/Mrp_TM"/>
</dbReference>
<feature type="transmembrane region" description="Helical" evidence="11">
    <location>
        <begin position="605"/>
        <end position="623"/>
    </location>
</feature>
<feature type="transmembrane region" description="Helical" evidence="11">
    <location>
        <begin position="24"/>
        <end position="42"/>
    </location>
</feature>
<dbReference type="InterPro" id="IPR050616">
    <property type="entry name" value="CPA3_Na-H_Antiporter_A"/>
</dbReference>
<feature type="transmembrane region" description="Helical" evidence="11">
    <location>
        <begin position="131"/>
        <end position="148"/>
    </location>
</feature>
<keyword evidence="18" id="KW-1185">Reference proteome</keyword>
<feature type="domain" description="NADH:quinone oxidoreductase/Mrp antiporter transmembrane" evidence="12">
    <location>
        <begin position="127"/>
        <end position="406"/>
    </location>
</feature>
<evidence type="ECO:0000256" key="2">
    <source>
        <dbReference type="ARBA" id="ARBA00022448"/>
    </source>
</evidence>
<feature type="transmembrane region" description="Helical" evidence="11">
    <location>
        <begin position="458"/>
        <end position="480"/>
    </location>
</feature>
<feature type="region of interest" description="Disordered" evidence="10">
    <location>
        <begin position="939"/>
        <end position="975"/>
    </location>
</feature>
<feature type="transmembrane region" description="Helical" evidence="11">
    <location>
        <begin position="270"/>
        <end position="290"/>
    </location>
</feature>
<dbReference type="Pfam" id="PF13244">
    <property type="entry name" value="MbhD"/>
    <property type="match status" value="1"/>
</dbReference>
<evidence type="ECO:0000256" key="1">
    <source>
        <dbReference type="ARBA" id="ARBA00004651"/>
    </source>
</evidence>
<feature type="transmembrane region" description="Helical" evidence="11">
    <location>
        <begin position="570"/>
        <end position="593"/>
    </location>
</feature>
<dbReference type="Pfam" id="PF04039">
    <property type="entry name" value="MnhB"/>
    <property type="match status" value="1"/>
</dbReference>
<feature type="domain" description="MrpA C-terminal/MbhD" evidence="15">
    <location>
        <begin position="612"/>
        <end position="676"/>
    </location>
</feature>
<feature type="transmembrane region" description="Helical" evidence="11">
    <location>
        <begin position="410"/>
        <end position="437"/>
    </location>
</feature>
<dbReference type="RefSeq" id="WP_052206085.1">
    <property type="nucleotide sequence ID" value="NZ_CP012342.1"/>
</dbReference>
<evidence type="ECO:0000256" key="7">
    <source>
        <dbReference type="ARBA" id="ARBA00023065"/>
    </source>
</evidence>
<evidence type="ECO:0000313" key="17">
    <source>
        <dbReference type="EMBL" id="AKV59656.1"/>
    </source>
</evidence>
<keyword evidence="8 11" id="KW-0472">Membrane</keyword>
<feature type="transmembrane region" description="Helical" evidence="11">
    <location>
        <begin position="500"/>
        <end position="525"/>
    </location>
</feature>
<gene>
    <name evidence="17" type="ORF">AK829_11580</name>
</gene>
<evidence type="ECO:0000256" key="10">
    <source>
        <dbReference type="SAM" id="MobiDB-lite"/>
    </source>
</evidence>
<dbReference type="InterPro" id="IPR042106">
    <property type="entry name" value="Nuo/plastoQ_OxRdtase_6_NuoJ"/>
</dbReference>
<dbReference type="GO" id="GO:0006811">
    <property type="term" value="P:monoatomic ion transport"/>
    <property type="evidence" value="ECO:0007669"/>
    <property type="project" value="UniProtKB-KW"/>
</dbReference>
<dbReference type="InterPro" id="IPR046806">
    <property type="entry name" value="MrpA_C/MbhE"/>
</dbReference>
<feature type="transmembrane region" description="Helical" evidence="11">
    <location>
        <begin position="630"/>
        <end position="648"/>
    </location>
</feature>
<feature type="transmembrane region" description="Helical" evidence="11">
    <location>
        <begin position="805"/>
        <end position="823"/>
    </location>
</feature>
<dbReference type="PRINTS" id="PR01434">
    <property type="entry name" value="NADHDHGNASE5"/>
</dbReference>
<accession>A0A0K1REQ9</accession>
<evidence type="ECO:0000256" key="8">
    <source>
        <dbReference type="ARBA" id="ARBA00023136"/>
    </source>
</evidence>
<feature type="transmembrane region" description="Helical" evidence="11">
    <location>
        <begin position="829"/>
        <end position="849"/>
    </location>
</feature>
<feature type="compositionally biased region" description="Low complexity" evidence="10">
    <location>
        <begin position="966"/>
        <end position="975"/>
    </location>
</feature>
<feature type="transmembrane region" description="Helical" evidence="11">
    <location>
        <begin position="202"/>
        <end position="219"/>
    </location>
</feature>
<keyword evidence="3" id="KW-0050">Antiport</keyword>
<keyword evidence="7" id="KW-0406">Ion transport</keyword>
<keyword evidence="4" id="KW-1003">Cell membrane</keyword>
<dbReference type="Proteomes" id="UP000060016">
    <property type="component" value="Chromosome"/>
</dbReference>